<keyword evidence="2" id="KW-0678">Repressor</keyword>
<dbReference type="InterPro" id="IPR002481">
    <property type="entry name" value="FUR"/>
</dbReference>
<comment type="similarity">
    <text evidence="1">Belongs to the Fur family.</text>
</comment>
<dbReference type="RefSeq" id="WP_249697312.1">
    <property type="nucleotide sequence ID" value="NZ_JAMFLX010000001.1"/>
</dbReference>
<proteinExistence type="inferred from homology"/>
<sequence>MITPETAYKDHDHGHCIEHALEQAAAICERNGQRLTDLRKTVLRLVWDSHKPVGAYDILAMLSKGQDRPAAPPTVYRALDFLLEQRLIHRIASRNAYIGCNSPEHPHDGTFLICERCKTTRELGNQEHAKLLRSLADATGFKTNQTLIEISGLCPACQQEYADE</sequence>
<dbReference type="Gene3D" id="1.10.10.10">
    <property type="entry name" value="Winged helix-like DNA-binding domain superfamily/Winged helix DNA-binding domain"/>
    <property type="match status" value="1"/>
</dbReference>
<evidence type="ECO:0000256" key="6">
    <source>
        <dbReference type="ARBA" id="ARBA00023163"/>
    </source>
</evidence>
<dbReference type="Gene3D" id="3.30.1490.190">
    <property type="match status" value="1"/>
</dbReference>
<gene>
    <name evidence="7" type="ORF">M3P05_00745</name>
</gene>
<dbReference type="PANTHER" id="PTHR33202:SF6">
    <property type="entry name" value="ZINC UPTAKE REGULATION PROTEIN"/>
    <property type="match status" value="1"/>
</dbReference>
<comment type="caution">
    <text evidence="7">The sequence shown here is derived from an EMBL/GenBank/DDBJ whole genome shotgun (WGS) entry which is preliminary data.</text>
</comment>
<dbReference type="Pfam" id="PF01475">
    <property type="entry name" value="FUR"/>
    <property type="match status" value="1"/>
</dbReference>
<dbReference type="PANTHER" id="PTHR33202">
    <property type="entry name" value="ZINC UPTAKE REGULATION PROTEIN"/>
    <property type="match status" value="1"/>
</dbReference>
<dbReference type="Proteomes" id="UP001203338">
    <property type="component" value="Unassembled WGS sequence"/>
</dbReference>
<dbReference type="EMBL" id="JAMFLX010000001">
    <property type="protein sequence ID" value="MCL6268478.1"/>
    <property type="molecule type" value="Genomic_DNA"/>
</dbReference>
<keyword evidence="5" id="KW-0238">DNA-binding</keyword>
<dbReference type="SUPFAM" id="SSF46785">
    <property type="entry name" value="Winged helix' DNA-binding domain"/>
    <property type="match status" value="1"/>
</dbReference>
<evidence type="ECO:0000313" key="7">
    <source>
        <dbReference type="EMBL" id="MCL6268478.1"/>
    </source>
</evidence>
<keyword evidence="6" id="KW-0804">Transcription</keyword>
<evidence type="ECO:0000256" key="4">
    <source>
        <dbReference type="ARBA" id="ARBA00023015"/>
    </source>
</evidence>
<dbReference type="InterPro" id="IPR036390">
    <property type="entry name" value="WH_DNA-bd_sf"/>
</dbReference>
<evidence type="ECO:0000256" key="3">
    <source>
        <dbReference type="ARBA" id="ARBA00022833"/>
    </source>
</evidence>
<evidence type="ECO:0000256" key="2">
    <source>
        <dbReference type="ARBA" id="ARBA00022491"/>
    </source>
</evidence>
<organism evidence="7 8">
    <name type="scientific">Parendozoicomonas callyspongiae</name>
    <dbReference type="NCBI Taxonomy" id="2942213"/>
    <lineage>
        <taxon>Bacteria</taxon>
        <taxon>Pseudomonadati</taxon>
        <taxon>Pseudomonadota</taxon>
        <taxon>Gammaproteobacteria</taxon>
        <taxon>Oceanospirillales</taxon>
        <taxon>Endozoicomonadaceae</taxon>
        <taxon>Parendozoicomonas</taxon>
    </lineage>
</organism>
<name>A0ABT0PB26_9GAMM</name>
<keyword evidence="3" id="KW-0862">Zinc</keyword>
<reference evidence="7 8" key="1">
    <citation type="submission" date="2022-05" db="EMBL/GenBank/DDBJ databases">
        <authorList>
            <person name="Park J.-S."/>
        </authorList>
    </citation>
    <scope>NUCLEOTIDE SEQUENCE [LARGE SCALE GENOMIC DNA]</scope>
    <source>
        <strain evidence="7 8">2012CJ34-2</strain>
    </source>
</reference>
<keyword evidence="4" id="KW-0805">Transcription regulation</keyword>
<keyword evidence="8" id="KW-1185">Reference proteome</keyword>
<protein>
    <submittedName>
        <fullName evidence="7">Transcriptional repressor</fullName>
    </submittedName>
</protein>
<accession>A0ABT0PB26</accession>
<evidence type="ECO:0000256" key="1">
    <source>
        <dbReference type="ARBA" id="ARBA00007957"/>
    </source>
</evidence>
<dbReference type="InterPro" id="IPR043135">
    <property type="entry name" value="Fur_C"/>
</dbReference>
<dbReference type="InterPro" id="IPR036388">
    <property type="entry name" value="WH-like_DNA-bd_sf"/>
</dbReference>
<evidence type="ECO:0000313" key="8">
    <source>
        <dbReference type="Proteomes" id="UP001203338"/>
    </source>
</evidence>
<evidence type="ECO:0000256" key="5">
    <source>
        <dbReference type="ARBA" id="ARBA00023125"/>
    </source>
</evidence>